<reference evidence="3" key="1">
    <citation type="submission" date="2021-05" db="EMBL/GenBank/DDBJ databases">
        <authorList>
            <person name="Pietrasiak N."/>
            <person name="Ward R."/>
            <person name="Stajich J.E."/>
            <person name="Kurbessoian T."/>
        </authorList>
    </citation>
    <scope>NUCLEOTIDE SEQUENCE</scope>
    <source>
        <strain evidence="3">UHER 2000/2452</strain>
    </source>
</reference>
<keyword evidence="1" id="KW-0472">Membrane</keyword>
<sequence length="156" mass="18047">MMELYRSEDAQQILQIAIARQAEVGELTRTQLFEIAAELNIAPADIQAAEQEWLTRQGESVERSAFDLQRRHRFQQRFAKFAIVNGFLLTVNFLNGWGVGFLVYICLFWGLGMALDAWKTFKLGGEDYEEAFLRWRQRRQLKKSVSSLVNRVLSIG</sequence>
<keyword evidence="1" id="KW-1133">Transmembrane helix</keyword>
<feature type="domain" description="2TM" evidence="2">
    <location>
        <begin position="63"/>
        <end position="142"/>
    </location>
</feature>
<dbReference type="EMBL" id="JAHHHD010000002">
    <property type="protein sequence ID" value="MBW4657556.1"/>
    <property type="molecule type" value="Genomic_DNA"/>
</dbReference>
<evidence type="ECO:0000313" key="4">
    <source>
        <dbReference type="Proteomes" id="UP000757435"/>
    </source>
</evidence>
<name>A0A951Q8V2_9CYAN</name>
<dbReference type="InterPro" id="IPR025698">
    <property type="entry name" value="2TM_dom"/>
</dbReference>
<reference evidence="3" key="2">
    <citation type="journal article" date="2022" name="Microbiol. Resour. Announc.">
        <title>Metagenome Sequencing to Explore Phylogenomics of Terrestrial Cyanobacteria.</title>
        <authorList>
            <person name="Ward R.D."/>
            <person name="Stajich J.E."/>
            <person name="Johansen J.R."/>
            <person name="Huntemann M."/>
            <person name="Clum A."/>
            <person name="Foster B."/>
            <person name="Foster B."/>
            <person name="Roux S."/>
            <person name="Palaniappan K."/>
            <person name="Varghese N."/>
            <person name="Mukherjee S."/>
            <person name="Reddy T.B.K."/>
            <person name="Daum C."/>
            <person name="Copeland A."/>
            <person name="Chen I.A."/>
            <person name="Ivanova N.N."/>
            <person name="Kyrpides N.C."/>
            <person name="Shapiro N."/>
            <person name="Eloe-Fadrosh E.A."/>
            <person name="Pietrasiak N."/>
        </authorList>
    </citation>
    <scope>NUCLEOTIDE SEQUENCE</scope>
    <source>
        <strain evidence="3">UHER 2000/2452</strain>
    </source>
</reference>
<comment type="caution">
    <text evidence="3">The sequence shown here is derived from an EMBL/GenBank/DDBJ whole genome shotgun (WGS) entry which is preliminary data.</text>
</comment>
<dbReference type="Proteomes" id="UP000757435">
    <property type="component" value="Unassembled WGS sequence"/>
</dbReference>
<evidence type="ECO:0000256" key="1">
    <source>
        <dbReference type="SAM" id="Phobius"/>
    </source>
</evidence>
<keyword evidence="1" id="KW-0812">Transmembrane</keyword>
<protein>
    <submittedName>
        <fullName evidence="3">2TM domain-containing protein</fullName>
    </submittedName>
</protein>
<feature type="transmembrane region" description="Helical" evidence="1">
    <location>
        <begin position="78"/>
        <end position="95"/>
    </location>
</feature>
<accession>A0A951Q8V2</accession>
<dbReference type="Pfam" id="PF13239">
    <property type="entry name" value="2TM"/>
    <property type="match status" value="1"/>
</dbReference>
<proteinExistence type="predicted"/>
<gene>
    <name evidence="3" type="ORF">KME15_02685</name>
</gene>
<evidence type="ECO:0000313" key="3">
    <source>
        <dbReference type="EMBL" id="MBW4657556.1"/>
    </source>
</evidence>
<evidence type="ECO:0000259" key="2">
    <source>
        <dbReference type="Pfam" id="PF13239"/>
    </source>
</evidence>
<dbReference type="AlphaFoldDB" id="A0A951Q8V2"/>
<organism evidence="3 4">
    <name type="scientific">Drouetiella hepatica Uher 2000/2452</name>
    <dbReference type="NCBI Taxonomy" id="904376"/>
    <lineage>
        <taxon>Bacteria</taxon>
        <taxon>Bacillati</taxon>
        <taxon>Cyanobacteriota</taxon>
        <taxon>Cyanophyceae</taxon>
        <taxon>Oculatellales</taxon>
        <taxon>Oculatellaceae</taxon>
        <taxon>Drouetiella</taxon>
    </lineage>
</organism>